<feature type="transmembrane region" description="Helical" evidence="6">
    <location>
        <begin position="384"/>
        <end position="406"/>
    </location>
</feature>
<keyword evidence="8" id="KW-1185">Reference proteome</keyword>
<feature type="transmembrane region" description="Helical" evidence="6">
    <location>
        <begin position="112"/>
        <end position="134"/>
    </location>
</feature>
<keyword evidence="3 6" id="KW-0812">Transmembrane</keyword>
<organism evidence="7 8">
    <name type="scientific">Byssothecium circinans</name>
    <dbReference type="NCBI Taxonomy" id="147558"/>
    <lineage>
        <taxon>Eukaryota</taxon>
        <taxon>Fungi</taxon>
        <taxon>Dikarya</taxon>
        <taxon>Ascomycota</taxon>
        <taxon>Pezizomycotina</taxon>
        <taxon>Dothideomycetes</taxon>
        <taxon>Pleosporomycetidae</taxon>
        <taxon>Pleosporales</taxon>
        <taxon>Massarineae</taxon>
        <taxon>Massarinaceae</taxon>
        <taxon>Byssothecium</taxon>
    </lineage>
</organism>
<comment type="similarity">
    <text evidence="2">Belongs to the major facilitator superfamily. Proton-dependent oligopeptide transporter (POT/PTR) (TC 2.A.17) family.</text>
</comment>
<proteinExistence type="inferred from homology"/>
<reference evidence="7" key="1">
    <citation type="journal article" date="2020" name="Stud. Mycol.">
        <title>101 Dothideomycetes genomes: a test case for predicting lifestyles and emergence of pathogens.</title>
        <authorList>
            <person name="Haridas S."/>
            <person name="Albert R."/>
            <person name="Binder M."/>
            <person name="Bloem J."/>
            <person name="Labutti K."/>
            <person name="Salamov A."/>
            <person name="Andreopoulos B."/>
            <person name="Baker S."/>
            <person name="Barry K."/>
            <person name="Bills G."/>
            <person name="Bluhm B."/>
            <person name="Cannon C."/>
            <person name="Castanera R."/>
            <person name="Culley D."/>
            <person name="Daum C."/>
            <person name="Ezra D."/>
            <person name="Gonzalez J."/>
            <person name="Henrissat B."/>
            <person name="Kuo A."/>
            <person name="Liang C."/>
            <person name="Lipzen A."/>
            <person name="Lutzoni F."/>
            <person name="Magnuson J."/>
            <person name="Mondo S."/>
            <person name="Nolan M."/>
            <person name="Ohm R."/>
            <person name="Pangilinan J."/>
            <person name="Park H.-J."/>
            <person name="Ramirez L."/>
            <person name="Alfaro M."/>
            <person name="Sun H."/>
            <person name="Tritt A."/>
            <person name="Yoshinaga Y."/>
            <person name="Zwiers L.-H."/>
            <person name="Turgeon B."/>
            <person name="Goodwin S."/>
            <person name="Spatafora J."/>
            <person name="Crous P."/>
            <person name="Grigoriev I."/>
        </authorList>
    </citation>
    <scope>NUCLEOTIDE SEQUENCE</scope>
    <source>
        <strain evidence="7">CBS 675.92</strain>
    </source>
</reference>
<dbReference type="AlphaFoldDB" id="A0A6A5U944"/>
<protein>
    <submittedName>
        <fullName evidence="7">Oligopeptide transporter</fullName>
    </submittedName>
</protein>
<dbReference type="Pfam" id="PF00854">
    <property type="entry name" value="PTR2"/>
    <property type="match status" value="1"/>
</dbReference>
<feature type="transmembrane region" description="Helical" evidence="6">
    <location>
        <begin position="40"/>
        <end position="59"/>
    </location>
</feature>
<evidence type="ECO:0000256" key="4">
    <source>
        <dbReference type="ARBA" id="ARBA00022989"/>
    </source>
</evidence>
<dbReference type="Proteomes" id="UP000800035">
    <property type="component" value="Unassembled WGS sequence"/>
</dbReference>
<dbReference type="InterPro" id="IPR000109">
    <property type="entry name" value="POT_fam"/>
</dbReference>
<name>A0A6A5U944_9PLEO</name>
<evidence type="ECO:0000256" key="3">
    <source>
        <dbReference type="ARBA" id="ARBA00022692"/>
    </source>
</evidence>
<feature type="transmembrane region" description="Helical" evidence="6">
    <location>
        <begin position="470"/>
        <end position="490"/>
    </location>
</feature>
<evidence type="ECO:0000313" key="7">
    <source>
        <dbReference type="EMBL" id="KAF1957637.1"/>
    </source>
</evidence>
<evidence type="ECO:0000256" key="1">
    <source>
        <dbReference type="ARBA" id="ARBA00004141"/>
    </source>
</evidence>
<evidence type="ECO:0000256" key="2">
    <source>
        <dbReference type="ARBA" id="ARBA00005982"/>
    </source>
</evidence>
<feature type="transmembrane region" description="Helical" evidence="6">
    <location>
        <begin position="496"/>
        <end position="521"/>
    </location>
</feature>
<dbReference type="SUPFAM" id="SSF103473">
    <property type="entry name" value="MFS general substrate transporter"/>
    <property type="match status" value="2"/>
</dbReference>
<comment type="subcellular location">
    <subcellularLocation>
        <location evidence="1">Membrane</location>
        <topology evidence="1">Multi-pass membrane protein</topology>
    </subcellularLocation>
</comment>
<feature type="transmembrane region" description="Helical" evidence="6">
    <location>
        <begin position="231"/>
        <end position="250"/>
    </location>
</feature>
<evidence type="ECO:0000256" key="6">
    <source>
        <dbReference type="SAM" id="Phobius"/>
    </source>
</evidence>
<gene>
    <name evidence="7" type="ORF">CC80DRAFT_534835</name>
</gene>
<feature type="transmembrane region" description="Helical" evidence="6">
    <location>
        <begin position="79"/>
        <end position="100"/>
    </location>
</feature>
<feature type="transmembrane region" description="Helical" evidence="6">
    <location>
        <begin position="146"/>
        <end position="164"/>
    </location>
</feature>
<keyword evidence="5 6" id="KW-0472">Membrane</keyword>
<dbReference type="EMBL" id="ML976989">
    <property type="protein sequence ID" value="KAF1957637.1"/>
    <property type="molecule type" value="Genomic_DNA"/>
</dbReference>
<dbReference type="OrthoDB" id="8904098at2759"/>
<evidence type="ECO:0000256" key="5">
    <source>
        <dbReference type="ARBA" id="ARBA00023136"/>
    </source>
</evidence>
<dbReference type="Gene3D" id="1.20.1250.20">
    <property type="entry name" value="MFS general substrate transporter like domains"/>
    <property type="match status" value="1"/>
</dbReference>
<dbReference type="PANTHER" id="PTHR11654">
    <property type="entry name" value="OLIGOPEPTIDE TRANSPORTER-RELATED"/>
    <property type="match status" value="1"/>
</dbReference>
<dbReference type="InterPro" id="IPR036259">
    <property type="entry name" value="MFS_trans_sf"/>
</dbReference>
<evidence type="ECO:0000313" key="8">
    <source>
        <dbReference type="Proteomes" id="UP000800035"/>
    </source>
</evidence>
<feature type="transmembrane region" description="Helical" evidence="6">
    <location>
        <begin position="353"/>
        <end position="372"/>
    </location>
</feature>
<accession>A0A6A5U944</accession>
<keyword evidence="4 6" id="KW-1133">Transmembrane helix</keyword>
<feature type="transmembrane region" description="Helical" evidence="6">
    <location>
        <begin position="437"/>
        <end position="458"/>
    </location>
</feature>
<feature type="transmembrane region" description="Helical" evidence="6">
    <location>
        <begin position="207"/>
        <end position="225"/>
    </location>
</feature>
<dbReference type="GO" id="GO:0016020">
    <property type="term" value="C:membrane"/>
    <property type="evidence" value="ECO:0007669"/>
    <property type="project" value="UniProtKB-SubCell"/>
</dbReference>
<dbReference type="GO" id="GO:0022857">
    <property type="term" value="F:transmembrane transporter activity"/>
    <property type="evidence" value="ECO:0007669"/>
    <property type="project" value="InterPro"/>
</dbReference>
<sequence length="531" mass="57495">MSVNHETGAKQEKEALPTQEVAVMDEEEEKLRTVRGAVPLNVWLINVVIFLERASFYGVSAPFQNYVQNPPNNPTRPGALGLGQTVAVACSYAFLFTNYLTPIMGAVLADCWLGRFQVIQIGFGLDLVALSILFGTAYSQEVHGTGGLAGFILTMVLLGLGVGCTRPNLVTFVTDQYTVEEGRIITLKSGEKVMTSREMTIEYIYNVNYWMTNVGGLAGIITTFVEKTAGFRFAFLVPLCSVSVSAAVLMGGRKRYVHNPPSGNVLPKALKALIYRKPIQTSPEVAGQPATSSSTTPTISPAELKAVFKSCWVFIPFPALVLCIDLMGNNLVAQAGQMQTHGLPNDIMWNLNPISVMILLPCIQGGLVPFLSKRRIRFTPYHRIIIGLFCAAIAIGYTAGLQHIIYRSGPCFDHPLTCLPNLPAGPNHVNVGLQTPVYIFLALAEIFAIVAATELAYTQTPKSMKSIVQAIFILSGSLGSLMGIGLSFASRDPFMVAVYASVSGFMGVVACVFAVYALRFVKGRDVVEERS</sequence>
<feature type="transmembrane region" description="Helical" evidence="6">
    <location>
        <begin position="311"/>
        <end position="333"/>
    </location>
</feature>